<evidence type="ECO:0000313" key="2">
    <source>
        <dbReference type="Proteomes" id="UP000242930"/>
    </source>
</evidence>
<keyword evidence="2" id="KW-1185">Reference proteome</keyword>
<protein>
    <submittedName>
        <fullName evidence="1">Uncharacterized protein</fullName>
    </submittedName>
</protein>
<reference evidence="2" key="1">
    <citation type="submission" date="2016-10" db="EMBL/GenBank/DDBJ databases">
        <authorList>
            <person name="Varghese N."/>
            <person name="Submissions S."/>
        </authorList>
    </citation>
    <scope>NUCLEOTIDE SEQUENCE [LARGE SCALE GENOMIC DNA]</scope>
    <source>
        <strain evidence="2">LMG 25967</strain>
    </source>
</reference>
<name>A0A1H7BYE5_9PSED</name>
<dbReference type="EMBL" id="FNZE01000018">
    <property type="protein sequence ID" value="SEJ79390.1"/>
    <property type="molecule type" value="Genomic_DNA"/>
</dbReference>
<accession>A0A1H7BYE5</accession>
<evidence type="ECO:0000313" key="1">
    <source>
        <dbReference type="EMBL" id="SEJ79390.1"/>
    </source>
</evidence>
<dbReference type="Proteomes" id="UP000242930">
    <property type="component" value="Unassembled WGS sequence"/>
</dbReference>
<organism evidence="1 2">
    <name type="scientific">Pseudomonas linyingensis</name>
    <dbReference type="NCBI Taxonomy" id="915471"/>
    <lineage>
        <taxon>Bacteria</taxon>
        <taxon>Pseudomonadati</taxon>
        <taxon>Pseudomonadota</taxon>
        <taxon>Gammaproteobacteria</taxon>
        <taxon>Pseudomonadales</taxon>
        <taxon>Pseudomonadaceae</taxon>
        <taxon>Pseudomonas</taxon>
    </lineage>
</organism>
<sequence length="32" mass="3520">MAVGRWWLSTTPVLALPVRFIENLGLPAIAAR</sequence>
<dbReference type="AlphaFoldDB" id="A0A1H7BYE5"/>
<proteinExistence type="predicted"/>
<gene>
    <name evidence="1" type="ORF">SAMN05216201_11853</name>
</gene>